<comment type="caution">
    <text evidence="11">The sequence shown here is derived from an EMBL/GenBank/DDBJ whole genome shotgun (WGS) entry which is preliminary data.</text>
</comment>
<dbReference type="Pfam" id="PF00069">
    <property type="entry name" value="Pkinase"/>
    <property type="match status" value="1"/>
</dbReference>
<evidence type="ECO:0000256" key="2">
    <source>
        <dbReference type="ARBA" id="ARBA00012425"/>
    </source>
</evidence>
<protein>
    <recommendedName>
        <fullName evidence="2">cyclin-dependent kinase</fullName>
        <ecNumber evidence="2">2.7.11.22</ecNumber>
    </recommendedName>
</protein>
<comment type="similarity">
    <text evidence="1">Belongs to the protein kinase superfamily. CMGC Ser/Thr protein kinase family. CDC2/CDKX subfamily.</text>
</comment>
<dbReference type="Proteomes" id="UP000759537">
    <property type="component" value="Unassembled WGS sequence"/>
</dbReference>
<dbReference type="Gene3D" id="1.10.510.10">
    <property type="entry name" value="Transferase(Phosphotransferase) domain 1"/>
    <property type="match status" value="1"/>
</dbReference>
<dbReference type="AlphaFoldDB" id="A0A9P5MYH5"/>
<feature type="domain" description="Protein kinase" evidence="10">
    <location>
        <begin position="8"/>
        <end position="381"/>
    </location>
</feature>
<keyword evidence="3" id="KW-0723">Serine/threonine-protein kinase</keyword>
<reference evidence="11" key="1">
    <citation type="submission" date="2019-10" db="EMBL/GenBank/DDBJ databases">
        <authorList>
            <consortium name="DOE Joint Genome Institute"/>
            <person name="Kuo A."/>
            <person name="Miyauchi S."/>
            <person name="Kiss E."/>
            <person name="Drula E."/>
            <person name="Kohler A."/>
            <person name="Sanchez-Garcia M."/>
            <person name="Andreopoulos B."/>
            <person name="Barry K.W."/>
            <person name="Bonito G."/>
            <person name="Buee M."/>
            <person name="Carver A."/>
            <person name="Chen C."/>
            <person name="Cichocki N."/>
            <person name="Clum A."/>
            <person name="Culley D."/>
            <person name="Crous P.W."/>
            <person name="Fauchery L."/>
            <person name="Girlanda M."/>
            <person name="Hayes R."/>
            <person name="Keri Z."/>
            <person name="LaButti K."/>
            <person name="Lipzen A."/>
            <person name="Lombard V."/>
            <person name="Magnuson J."/>
            <person name="Maillard F."/>
            <person name="Morin E."/>
            <person name="Murat C."/>
            <person name="Nolan M."/>
            <person name="Ohm R."/>
            <person name="Pangilinan J."/>
            <person name="Pereira M."/>
            <person name="Perotto S."/>
            <person name="Peter M."/>
            <person name="Riley R."/>
            <person name="Sitrit Y."/>
            <person name="Stielow B."/>
            <person name="Szollosi G."/>
            <person name="Zifcakova L."/>
            <person name="Stursova M."/>
            <person name="Spatafora J.W."/>
            <person name="Tedersoo L."/>
            <person name="Vaario L.-M."/>
            <person name="Yamada A."/>
            <person name="Yan M."/>
            <person name="Wang P."/>
            <person name="Xu J."/>
            <person name="Bruns T."/>
            <person name="Baldrian P."/>
            <person name="Vilgalys R."/>
            <person name="Henrissat B."/>
            <person name="Grigoriev I.V."/>
            <person name="Hibbett D."/>
            <person name="Nagy L.G."/>
            <person name="Martin F.M."/>
        </authorList>
    </citation>
    <scope>NUCLEOTIDE SEQUENCE</scope>
    <source>
        <strain evidence="11">Prilba</strain>
    </source>
</reference>
<comment type="catalytic activity">
    <reaction evidence="8">
        <text>L-threonyl-[protein] + ATP = O-phospho-L-threonyl-[protein] + ADP + H(+)</text>
        <dbReference type="Rhea" id="RHEA:46608"/>
        <dbReference type="Rhea" id="RHEA-COMP:11060"/>
        <dbReference type="Rhea" id="RHEA-COMP:11605"/>
        <dbReference type="ChEBI" id="CHEBI:15378"/>
        <dbReference type="ChEBI" id="CHEBI:30013"/>
        <dbReference type="ChEBI" id="CHEBI:30616"/>
        <dbReference type="ChEBI" id="CHEBI:61977"/>
        <dbReference type="ChEBI" id="CHEBI:456216"/>
        <dbReference type="EC" id="2.7.11.22"/>
    </reaction>
</comment>
<organism evidence="11 12">
    <name type="scientific">Russula ochroleuca</name>
    <dbReference type="NCBI Taxonomy" id="152965"/>
    <lineage>
        <taxon>Eukaryota</taxon>
        <taxon>Fungi</taxon>
        <taxon>Dikarya</taxon>
        <taxon>Basidiomycota</taxon>
        <taxon>Agaricomycotina</taxon>
        <taxon>Agaricomycetes</taxon>
        <taxon>Russulales</taxon>
        <taxon>Russulaceae</taxon>
        <taxon>Russula</taxon>
    </lineage>
</organism>
<sequence>MQPDILGYDPGSLITETLVSVITKAVVTDDDGGQQLVAVKAGKAKKKLVLEPHDIVKELRLLSSLSHPAIICVLGHDYDASQSLQRFWMPYMPFTLADLLSAPNFSPILDPDVPHDAQSILGFTLVTKSIIHQVLSGVAYLHSPERRIAHRDIKPRNILLDTLGVAVLIDFGVAYSPVAGPRDVWPEPEGKMYFEVGSGPYRAPEFLFGVRKYDATACDLWALGATFAEFFTSLHRRPLFNDFDDDSDSEERGDPTKAYIFDELPEPWSRSEWERYSLFDGSRGDIGLAWSIFCIRGSPTQETWPTFAELPDANKINFIDSPGVHLSTLLPHLSAPLPHENHVHFPPREQQPTAVDLLQRLLIYPPDSRFKAADARMHPWLLNDAPLVLPRATIVGDNMPAYAAESRNGRTAGEWLKLFLAPGLS</sequence>
<comment type="catalytic activity">
    <reaction evidence="9">
        <text>L-seryl-[protein] + ATP = O-phospho-L-seryl-[protein] + ADP + H(+)</text>
        <dbReference type="Rhea" id="RHEA:17989"/>
        <dbReference type="Rhea" id="RHEA-COMP:9863"/>
        <dbReference type="Rhea" id="RHEA-COMP:11604"/>
        <dbReference type="ChEBI" id="CHEBI:15378"/>
        <dbReference type="ChEBI" id="CHEBI:29999"/>
        <dbReference type="ChEBI" id="CHEBI:30616"/>
        <dbReference type="ChEBI" id="CHEBI:83421"/>
        <dbReference type="ChEBI" id="CHEBI:456216"/>
        <dbReference type="EC" id="2.7.11.22"/>
    </reaction>
</comment>
<dbReference type="EC" id="2.7.11.22" evidence="2"/>
<reference evidence="11" key="2">
    <citation type="journal article" date="2020" name="Nat. Commun.">
        <title>Large-scale genome sequencing of mycorrhizal fungi provides insights into the early evolution of symbiotic traits.</title>
        <authorList>
            <person name="Miyauchi S."/>
            <person name="Kiss E."/>
            <person name="Kuo A."/>
            <person name="Drula E."/>
            <person name="Kohler A."/>
            <person name="Sanchez-Garcia M."/>
            <person name="Morin E."/>
            <person name="Andreopoulos B."/>
            <person name="Barry K.W."/>
            <person name="Bonito G."/>
            <person name="Buee M."/>
            <person name="Carver A."/>
            <person name="Chen C."/>
            <person name="Cichocki N."/>
            <person name="Clum A."/>
            <person name="Culley D."/>
            <person name="Crous P.W."/>
            <person name="Fauchery L."/>
            <person name="Girlanda M."/>
            <person name="Hayes R.D."/>
            <person name="Keri Z."/>
            <person name="LaButti K."/>
            <person name="Lipzen A."/>
            <person name="Lombard V."/>
            <person name="Magnuson J."/>
            <person name="Maillard F."/>
            <person name="Murat C."/>
            <person name="Nolan M."/>
            <person name="Ohm R.A."/>
            <person name="Pangilinan J."/>
            <person name="Pereira M.F."/>
            <person name="Perotto S."/>
            <person name="Peter M."/>
            <person name="Pfister S."/>
            <person name="Riley R."/>
            <person name="Sitrit Y."/>
            <person name="Stielow J.B."/>
            <person name="Szollosi G."/>
            <person name="Zifcakova L."/>
            <person name="Stursova M."/>
            <person name="Spatafora J.W."/>
            <person name="Tedersoo L."/>
            <person name="Vaario L.M."/>
            <person name="Yamada A."/>
            <person name="Yan M."/>
            <person name="Wang P."/>
            <person name="Xu J."/>
            <person name="Bruns T."/>
            <person name="Baldrian P."/>
            <person name="Vilgalys R."/>
            <person name="Dunand C."/>
            <person name="Henrissat B."/>
            <person name="Grigoriev I.V."/>
            <person name="Hibbett D."/>
            <person name="Nagy L.G."/>
            <person name="Martin F.M."/>
        </authorList>
    </citation>
    <scope>NUCLEOTIDE SEQUENCE</scope>
    <source>
        <strain evidence="11">Prilba</strain>
    </source>
</reference>
<evidence type="ECO:0000256" key="8">
    <source>
        <dbReference type="ARBA" id="ARBA00047811"/>
    </source>
</evidence>
<keyword evidence="5" id="KW-0547">Nucleotide-binding</keyword>
<dbReference type="EMBL" id="WHVB01000006">
    <property type="protein sequence ID" value="KAF8481743.1"/>
    <property type="molecule type" value="Genomic_DNA"/>
</dbReference>
<gene>
    <name evidence="11" type="ORF">DFH94DRAFT_793055</name>
</gene>
<dbReference type="InterPro" id="IPR000719">
    <property type="entry name" value="Prot_kinase_dom"/>
</dbReference>
<evidence type="ECO:0000256" key="9">
    <source>
        <dbReference type="ARBA" id="ARBA00048367"/>
    </source>
</evidence>
<dbReference type="SMART" id="SM00220">
    <property type="entry name" value="S_TKc"/>
    <property type="match status" value="1"/>
</dbReference>
<dbReference type="GO" id="GO:0005634">
    <property type="term" value="C:nucleus"/>
    <property type="evidence" value="ECO:0007669"/>
    <property type="project" value="TreeGrafter"/>
</dbReference>
<dbReference type="InterPro" id="IPR011009">
    <property type="entry name" value="Kinase-like_dom_sf"/>
</dbReference>
<evidence type="ECO:0000313" key="12">
    <source>
        <dbReference type="Proteomes" id="UP000759537"/>
    </source>
</evidence>
<dbReference type="GO" id="GO:0004693">
    <property type="term" value="F:cyclin-dependent protein serine/threonine kinase activity"/>
    <property type="evidence" value="ECO:0007669"/>
    <property type="project" value="UniProtKB-EC"/>
</dbReference>
<keyword evidence="7" id="KW-0067">ATP-binding</keyword>
<dbReference type="InterPro" id="IPR008271">
    <property type="entry name" value="Ser/Thr_kinase_AS"/>
</dbReference>
<evidence type="ECO:0000256" key="1">
    <source>
        <dbReference type="ARBA" id="ARBA00006485"/>
    </source>
</evidence>
<dbReference type="PANTHER" id="PTHR24056:SF171">
    <property type="entry name" value="CYCLIN-DEPENDENT KINASE 20"/>
    <property type="match status" value="1"/>
</dbReference>
<dbReference type="Gene3D" id="3.30.200.20">
    <property type="entry name" value="Phosphorylase Kinase, domain 1"/>
    <property type="match status" value="1"/>
</dbReference>
<evidence type="ECO:0000259" key="10">
    <source>
        <dbReference type="PROSITE" id="PS50011"/>
    </source>
</evidence>
<name>A0A9P5MYH5_9AGAM</name>
<evidence type="ECO:0000256" key="4">
    <source>
        <dbReference type="ARBA" id="ARBA00022679"/>
    </source>
</evidence>
<keyword evidence="12" id="KW-1185">Reference proteome</keyword>
<accession>A0A9P5MYH5</accession>
<evidence type="ECO:0000313" key="11">
    <source>
        <dbReference type="EMBL" id="KAF8481743.1"/>
    </source>
</evidence>
<proteinExistence type="inferred from homology"/>
<keyword evidence="4" id="KW-0808">Transferase</keyword>
<evidence type="ECO:0000256" key="6">
    <source>
        <dbReference type="ARBA" id="ARBA00022777"/>
    </source>
</evidence>
<dbReference type="OrthoDB" id="413582at2759"/>
<evidence type="ECO:0000256" key="7">
    <source>
        <dbReference type="ARBA" id="ARBA00022840"/>
    </source>
</evidence>
<dbReference type="SUPFAM" id="SSF56112">
    <property type="entry name" value="Protein kinase-like (PK-like)"/>
    <property type="match status" value="1"/>
</dbReference>
<dbReference type="GO" id="GO:0005524">
    <property type="term" value="F:ATP binding"/>
    <property type="evidence" value="ECO:0007669"/>
    <property type="project" value="UniProtKB-KW"/>
</dbReference>
<evidence type="ECO:0000256" key="5">
    <source>
        <dbReference type="ARBA" id="ARBA00022741"/>
    </source>
</evidence>
<dbReference type="InterPro" id="IPR050108">
    <property type="entry name" value="CDK"/>
</dbReference>
<keyword evidence="6 11" id="KW-0418">Kinase</keyword>
<evidence type="ECO:0000256" key="3">
    <source>
        <dbReference type="ARBA" id="ARBA00022527"/>
    </source>
</evidence>
<dbReference type="PROSITE" id="PS50011">
    <property type="entry name" value="PROTEIN_KINASE_DOM"/>
    <property type="match status" value="1"/>
</dbReference>
<dbReference type="PANTHER" id="PTHR24056">
    <property type="entry name" value="CELL DIVISION PROTEIN KINASE"/>
    <property type="match status" value="1"/>
</dbReference>
<dbReference type="PROSITE" id="PS00108">
    <property type="entry name" value="PROTEIN_KINASE_ST"/>
    <property type="match status" value="1"/>
</dbReference>